<feature type="transmembrane region" description="Helical" evidence="1">
    <location>
        <begin position="12"/>
        <end position="32"/>
    </location>
</feature>
<dbReference type="Proteomes" id="UP000049077">
    <property type="component" value="Unassembled WGS sequence"/>
</dbReference>
<gene>
    <name evidence="2" type="ORF">VCR4J5_870003</name>
</gene>
<protein>
    <submittedName>
        <fullName evidence="2">Uncharacterized protein</fullName>
    </submittedName>
</protein>
<keyword evidence="1" id="KW-0472">Membrane</keyword>
<evidence type="ECO:0000313" key="3">
    <source>
        <dbReference type="Proteomes" id="UP000049077"/>
    </source>
</evidence>
<reference evidence="2 3" key="1">
    <citation type="submission" date="2014-06" db="EMBL/GenBank/DDBJ databases">
        <authorList>
            <person name="Le Roux F."/>
        </authorList>
    </citation>
    <scope>NUCLEOTIDE SEQUENCE [LARGE SCALE GENOMIC DNA]</scope>
    <source>
        <strain evidence="2 3">J5-4</strain>
    </source>
</reference>
<name>A0ABM9R148_9VIBR</name>
<keyword evidence="3" id="KW-1185">Reference proteome</keyword>
<evidence type="ECO:0000256" key="1">
    <source>
        <dbReference type="SAM" id="Phobius"/>
    </source>
</evidence>
<accession>A0ABM9R148</accession>
<comment type="caution">
    <text evidence="2">The sequence shown here is derived from an EMBL/GenBank/DDBJ whole genome shotgun (WGS) entry which is preliminary data.</text>
</comment>
<organism evidence="2 3">
    <name type="scientific">Vibrio crassostreae</name>
    <dbReference type="NCBI Taxonomy" id="246167"/>
    <lineage>
        <taxon>Bacteria</taxon>
        <taxon>Pseudomonadati</taxon>
        <taxon>Pseudomonadota</taxon>
        <taxon>Gammaproteobacteria</taxon>
        <taxon>Vibrionales</taxon>
        <taxon>Vibrionaceae</taxon>
        <taxon>Vibrio</taxon>
    </lineage>
</organism>
<keyword evidence="1" id="KW-1133">Transmembrane helix</keyword>
<sequence>MHKLTKAAGGRVYMVSYAFQSIRTILLLLLSIQSVQIDNQKITKYYLHVNKKTL</sequence>
<dbReference type="EMBL" id="CCJX01000176">
    <property type="protein sequence ID" value="CDT72885.1"/>
    <property type="molecule type" value="Genomic_DNA"/>
</dbReference>
<proteinExistence type="predicted"/>
<evidence type="ECO:0000313" key="2">
    <source>
        <dbReference type="EMBL" id="CDT72885.1"/>
    </source>
</evidence>
<keyword evidence="1" id="KW-0812">Transmembrane</keyword>